<dbReference type="GO" id="GO:0016846">
    <property type="term" value="F:carbon-sulfur lyase activity"/>
    <property type="evidence" value="ECO:0007669"/>
    <property type="project" value="TreeGrafter"/>
</dbReference>
<dbReference type="GO" id="GO:0005737">
    <property type="term" value="C:cytoplasm"/>
    <property type="evidence" value="ECO:0007669"/>
    <property type="project" value="TreeGrafter"/>
</dbReference>
<dbReference type="FunFam" id="3.40.640.10:FF:000046">
    <property type="entry name" value="Cystathionine gamma-lyase"/>
    <property type="match status" value="1"/>
</dbReference>
<evidence type="ECO:0000256" key="1">
    <source>
        <dbReference type="ARBA" id="ARBA00001933"/>
    </source>
</evidence>
<evidence type="ECO:0000256" key="2">
    <source>
        <dbReference type="ARBA" id="ARBA00022898"/>
    </source>
</evidence>
<gene>
    <name evidence="5" type="ORF">ENO08_06160</name>
</gene>
<keyword evidence="2 3" id="KW-0663">Pyridoxal phosphate</keyword>
<dbReference type="PANTHER" id="PTHR11808">
    <property type="entry name" value="TRANS-SULFURATION ENZYME FAMILY MEMBER"/>
    <property type="match status" value="1"/>
</dbReference>
<accession>A0A7V2AVH4</accession>
<dbReference type="GO" id="GO:0009086">
    <property type="term" value="P:methionine biosynthetic process"/>
    <property type="evidence" value="ECO:0007669"/>
    <property type="project" value="UniProtKB-ARBA"/>
</dbReference>
<dbReference type="CDD" id="cd00614">
    <property type="entry name" value="CGS_like"/>
    <property type="match status" value="1"/>
</dbReference>
<sequence>VKGGYSWEEQLRYNTMPPPLIQSSVFPYESAEWAAELYSYKREGFAYGRINNPTCDIFEKRMALLEGTEAALGTSSGMAAIFMVAHHLVESGEEIVSSQRVYGGTQQLFATSFPRMGIKTNWVIEPDRIEEWEKAITPRTKLMHVESPSNPNLFVADIPAIAELAKSKGIPLMVDNTICSPALMRPAGMGADIIIHSATKYISGNGTSLSGVICGRKEFIDHVRHIGYRNIGPSIAPFNAWLCLLGLDSLSLRMKKHSDNALAIAKFLEKHPRIESVSYPGLKSHPQHDVAKKTMSAYSSMMSFNVKGGLEATRKVIDNLQVAVHTTHLGSSQTVAIQPAATTHFQLGPEERAKAGVPENMIRYSAGLEDEKDLMEDLDQALNA</sequence>
<dbReference type="InterPro" id="IPR015424">
    <property type="entry name" value="PyrdxlP-dep_Trfase"/>
</dbReference>
<keyword evidence="5" id="KW-0032">Aminotransferase</keyword>
<dbReference type="GO" id="GO:0030170">
    <property type="term" value="F:pyridoxal phosphate binding"/>
    <property type="evidence" value="ECO:0007669"/>
    <property type="project" value="InterPro"/>
</dbReference>
<dbReference type="InterPro" id="IPR015422">
    <property type="entry name" value="PyrdxlP-dep_Trfase_small"/>
</dbReference>
<protein>
    <submittedName>
        <fullName evidence="5">Aminotransferase class I/II-fold pyridoxal phosphate-dependent enzyme</fullName>
    </submittedName>
</protein>
<dbReference type="Gene3D" id="3.40.640.10">
    <property type="entry name" value="Type I PLP-dependent aspartate aminotransferase-like (Major domain)"/>
    <property type="match status" value="1"/>
</dbReference>
<dbReference type="Pfam" id="PF01053">
    <property type="entry name" value="Cys_Met_Meta_PP"/>
    <property type="match status" value="1"/>
</dbReference>
<dbReference type="SUPFAM" id="SSF53383">
    <property type="entry name" value="PLP-dependent transferases"/>
    <property type="match status" value="1"/>
</dbReference>
<dbReference type="EMBL" id="DSEC01000433">
    <property type="protein sequence ID" value="HER44025.1"/>
    <property type="molecule type" value="Genomic_DNA"/>
</dbReference>
<dbReference type="Gene3D" id="3.90.1150.10">
    <property type="entry name" value="Aspartate Aminotransferase, domain 1"/>
    <property type="match status" value="1"/>
</dbReference>
<dbReference type="InterPro" id="IPR015421">
    <property type="entry name" value="PyrdxlP-dep_Trfase_major"/>
</dbReference>
<dbReference type="PIRSF" id="PIRSF001434">
    <property type="entry name" value="CGS"/>
    <property type="match status" value="1"/>
</dbReference>
<proteinExistence type="inferred from homology"/>
<evidence type="ECO:0000313" key="5">
    <source>
        <dbReference type="EMBL" id="HER44025.1"/>
    </source>
</evidence>
<dbReference type="FunFam" id="3.90.1150.10:FF:000033">
    <property type="entry name" value="Cystathionine gamma-synthase"/>
    <property type="match status" value="1"/>
</dbReference>
<feature type="modified residue" description="N6-(pyridoxal phosphate)lysine" evidence="3">
    <location>
        <position position="200"/>
    </location>
</feature>
<dbReference type="PANTHER" id="PTHR11808:SF80">
    <property type="entry name" value="CYSTATHIONINE GAMMA-LYASE"/>
    <property type="match status" value="1"/>
</dbReference>
<evidence type="ECO:0000256" key="4">
    <source>
        <dbReference type="RuleBase" id="RU362118"/>
    </source>
</evidence>
<comment type="cofactor">
    <cofactor evidence="1 4">
        <name>pyridoxal 5'-phosphate</name>
        <dbReference type="ChEBI" id="CHEBI:597326"/>
    </cofactor>
</comment>
<reference evidence="5" key="1">
    <citation type="journal article" date="2020" name="mSystems">
        <title>Genome- and Community-Level Interaction Insights into Carbon Utilization and Element Cycling Functions of Hydrothermarchaeota in Hydrothermal Sediment.</title>
        <authorList>
            <person name="Zhou Z."/>
            <person name="Liu Y."/>
            <person name="Xu W."/>
            <person name="Pan J."/>
            <person name="Luo Z.H."/>
            <person name="Li M."/>
        </authorList>
    </citation>
    <scope>NUCLEOTIDE SEQUENCE [LARGE SCALE GENOMIC DNA]</scope>
    <source>
        <strain evidence="5">SpSt-1233</strain>
    </source>
</reference>
<evidence type="ECO:0000256" key="3">
    <source>
        <dbReference type="PIRSR" id="PIRSR001434-2"/>
    </source>
</evidence>
<feature type="non-terminal residue" evidence="5">
    <location>
        <position position="1"/>
    </location>
</feature>
<organism evidence="5">
    <name type="scientific">Eiseniibacteriota bacterium</name>
    <dbReference type="NCBI Taxonomy" id="2212470"/>
    <lineage>
        <taxon>Bacteria</taxon>
        <taxon>Candidatus Eiseniibacteriota</taxon>
    </lineage>
</organism>
<comment type="caution">
    <text evidence="5">The sequence shown here is derived from an EMBL/GenBank/DDBJ whole genome shotgun (WGS) entry which is preliminary data.</text>
</comment>
<dbReference type="GO" id="GO:0019346">
    <property type="term" value="P:transsulfuration"/>
    <property type="evidence" value="ECO:0007669"/>
    <property type="project" value="InterPro"/>
</dbReference>
<comment type="similarity">
    <text evidence="4">Belongs to the trans-sulfuration enzymes family.</text>
</comment>
<dbReference type="InterPro" id="IPR000277">
    <property type="entry name" value="Cys/Met-Metab_PyrdxlP-dep_enz"/>
</dbReference>
<dbReference type="Proteomes" id="UP000886069">
    <property type="component" value="Unassembled WGS sequence"/>
</dbReference>
<name>A0A7V2AVH4_UNCEI</name>
<dbReference type="GO" id="GO:0008483">
    <property type="term" value="F:transaminase activity"/>
    <property type="evidence" value="ECO:0007669"/>
    <property type="project" value="UniProtKB-KW"/>
</dbReference>
<keyword evidence="5" id="KW-0808">Transferase</keyword>
<dbReference type="AlphaFoldDB" id="A0A7V2AVH4"/>